<accession>A0A085JMC4</accession>
<organism evidence="1 2">
    <name type="scientific">Tatumella ptyseos ATCC 33301</name>
    <dbReference type="NCBI Taxonomy" id="1005995"/>
    <lineage>
        <taxon>Bacteria</taxon>
        <taxon>Pseudomonadati</taxon>
        <taxon>Pseudomonadota</taxon>
        <taxon>Gammaproteobacteria</taxon>
        <taxon>Enterobacterales</taxon>
        <taxon>Erwiniaceae</taxon>
        <taxon>Tatumella</taxon>
    </lineage>
</organism>
<dbReference type="Proteomes" id="UP000028602">
    <property type="component" value="Unassembled WGS sequence"/>
</dbReference>
<dbReference type="AlphaFoldDB" id="A0A085JMC4"/>
<dbReference type="EMBL" id="JMPR01000013">
    <property type="protein sequence ID" value="KFD21620.1"/>
    <property type="molecule type" value="Genomic_DNA"/>
</dbReference>
<sequence>MTFQVAKFSVPLQLSFSHCLAEILRLAMAHVGAVPGI</sequence>
<proteinExistence type="predicted"/>
<protein>
    <submittedName>
        <fullName evidence="1">Uncharacterized protein</fullName>
    </submittedName>
</protein>
<evidence type="ECO:0000313" key="1">
    <source>
        <dbReference type="EMBL" id="KFD21620.1"/>
    </source>
</evidence>
<gene>
    <name evidence="1" type="ORF">GTPT_0719</name>
</gene>
<reference evidence="1 2" key="1">
    <citation type="submission" date="2014-05" db="EMBL/GenBank/DDBJ databases">
        <title>ATOL: Assembling a taxonomically balanced genome-scale reconstruction of the evolutionary history of the Enterobacteriaceae.</title>
        <authorList>
            <person name="Plunkett G.III."/>
            <person name="Neeno-Eckwall E.C."/>
            <person name="Glasner J.D."/>
            <person name="Perna N.T."/>
        </authorList>
    </citation>
    <scope>NUCLEOTIDE SEQUENCE [LARGE SCALE GENOMIC DNA]</scope>
    <source>
        <strain evidence="1 2">ATCC 33301</strain>
    </source>
</reference>
<evidence type="ECO:0000313" key="2">
    <source>
        <dbReference type="Proteomes" id="UP000028602"/>
    </source>
</evidence>
<name>A0A085JMC4_9GAMM</name>
<comment type="caution">
    <text evidence="1">The sequence shown here is derived from an EMBL/GenBank/DDBJ whole genome shotgun (WGS) entry which is preliminary data.</text>
</comment>
<keyword evidence="2" id="KW-1185">Reference proteome</keyword>